<proteinExistence type="predicted"/>
<reference evidence="1 2" key="1">
    <citation type="submission" date="2018-04" db="EMBL/GenBank/DDBJ databases">
        <authorList>
            <person name="Zhang X."/>
            <person name="Yuan J."/>
            <person name="Li F."/>
            <person name="Xiang J."/>
        </authorList>
    </citation>
    <scope>NUCLEOTIDE SEQUENCE [LARGE SCALE GENOMIC DNA]</scope>
    <source>
        <tissue evidence="1">Muscle</tissue>
    </source>
</reference>
<evidence type="ECO:0000313" key="1">
    <source>
        <dbReference type="EMBL" id="ROT75718.1"/>
    </source>
</evidence>
<dbReference type="Proteomes" id="UP000283509">
    <property type="component" value="Unassembled WGS sequence"/>
</dbReference>
<dbReference type="AlphaFoldDB" id="A0A3R7SUJ0"/>
<comment type="caution">
    <text evidence="1">The sequence shown here is derived from an EMBL/GenBank/DDBJ whole genome shotgun (WGS) entry which is preliminary data.</text>
</comment>
<sequence length="468" mass="50005">MLSALLGEIEGGEGKRGEEKGRGAISLQRDRVVFELPFAVSHGELPFLQSLIAVPQLPFPTLIAVPQSHIAVPPILSLPFPNLSLPFPNPSSLILLIAVPPIPHCRFPNPFIAVPPFPFSQLPVFPQSLIAVLPQSSCPPIPPCRSPNPPFRFQSPLPSPIPIAVSQSLIAVPQSLIAVPPIPPCPQSLIAVPPICVPNPSLPFPQPNPPLPFPQSLRSPIPPCRSPQSLIAVPPILIAVPNPHCRSPIPLPFLQSLIAVPNPSLPFLQSLIAVPQSLLPFPQSLIAVPPNPPIPPLPFPNLSLPFPQSLLAVPPIPSRSLRGFRSRPNSISSRYPFLPKGFSSALAIASLCSLHQKSSVGLACFRSAAFVHVADGSLQQIIRVILLSVFTHNPGKDGGSRSFDVLEGPLASQGSSSPSLNRHSRGLYLLRCQWSAGPALVICRSIDSVRNWIDSSSLPERGGDLLRS</sequence>
<gene>
    <name evidence="1" type="ORF">C7M84_005736</name>
</gene>
<keyword evidence="2" id="KW-1185">Reference proteome</keyword>
<evidence type="ECO:0000313" key="2">
    <source>
        <dbReference type="Proteomes" id="UP000283509"/>
    </source>
</evidence>
<protein>
    <submittedName>
        <fullName evidence="1">Uncharacterized protein</fullName>
    </submittedName>
</protein>
<organism evidence="1 2">
    <name type="scientific">Penaeus vannamei</name>
    <name type="common">Whiteleg shrimp</name>
    <name type="synonym">Litopenaeus vannamei</name>
    <dbReference type="NCBI Taxonomy" id="6689"/>
    <lineage>
        <taxon>Eukaryota</taxon>
        <taxon>Metazoa</taxon>
        <taxon>Ecdysozoa</taxon>
        <taxon>Arthropoda</taxon>
        <taxon>Crustacea</taxon>
        <taxon>Multicrustacea</taxon>
        <taxon>Malacostraca</taxon>
        <taxon>Eumalacostraca</taxon>
        <taxon>Eucarida</taxon>
        <taxon>Decapoda</taxon>
        <taxon>Dendrobranchiata</taxon>
        <taxon>Penaeoidea</taxon>
        <taxon>Penaeidae</taxon>
        <taxon>Penaeus</taxon>
    </lineage>
</organism>
<accession>A0A3R7SUJ0</accession>
<dbReference type="EMBL" id="QCYY01001740">
    <property type="protein sequence ID" value="ROT75718.1"/>
    <property type="molecule type" value="Genomic_DNA"/>
</dbReference>
<name>A0A3R7SUJ0_PENVA</name>
<reference evidence="1 2" key="2">
    <citation type="submission" date="2019-01" db="EMBL/GenBank/DDBJ databases">
        <title>The decoding of complex shrimp genome reveals the adaptation for benthos swimmer, frequently molting mechanism and breeding impact on genome.</title>
        <authorList>
            <person name="Sun Y."/>
            <person name="Gao Y."/>
            <person name="Yu Y."/>
        </authorList>
    </citation>
    <scope>NUCLEOTIDE SEQUENCE [LARGE SCALE GENOMIC DNA]</scope>
    <source>
        <tissue evidence="1">Muscle</tissue>
    </source>
</reference>